<protein>
    <submittedName>
        <fullName evidence="2">Uncharacterized protein</fullName>
    </submittedName>
</protein>
<dbReference type="AlphaFoldDB" id="A0ABD1Z6M3"/>
<proteinExistence type="predicted"/>
<reference evidence="2 3" key="1">
    <citation type="submission" date="2024-09" db="EMBL/GenBank/DDBJ databases">
        <title>Chromosome-scale assembly of Riccia fluitans.</title>
        <authorList>
            <person name="Paukszto L."/>
            <person name="Sawicki J."/>
            <person name="Karawczyk K."/>
            <person name="Piernik-Szablinska J."/>
            <person name="Szczecinska M."/>
            <person name="Mazdziarz M."/>
        </authorList>
    </citation>
    <scope>NUCLEOTIDE SEQUENCE [LARGE SCALE GENOMIC DNA]</scope>
    <source>
        <strain evidence="2">Rf_01</strain>
        <tissue evidence="2">Aerial parts of the thallus</tissue>
    </source>
</reference>
<dbReference type="EMBL" id="JBHFFA010000002">
    <property type="protein sequence ID" value="KAL2641972.1"/>
    <property type="molecule type" value="Genomic_DNA"/>
</dbReference>
<evidence type="ECO:0000313" key="3">
    <source>
        <dbReference type="Proteomes" id="UP001605036"/>
    </source>
</evidence>
<feature type="compositionally biased region" description="Basic and acidic residues" evidence="1">
    <location>
        <begin position="1"/>
        <end position="10"/>
    </location>
</feature>
<accession>A0ABD1Z6M3</accession>
<gene>
    <name evidence="2" type="ORF">R1flu_009559</name>
</gene>
<keyword evidence="3" id="KW-1185">Reference proteome</keyword>
<evidence type="ECO:0000313" key="2">
    <source>
        <dbReference type="EMBL" id="KAL2641972.1"/>
    </source>
</evidence>
<dbReference type="Proteomes" id="UP001605036">
    <property type="component" value="Unassembled WGS sequence"/>
</dbReference>
<evidence type="ECO:0000256" key="1">
    <source>
        <dbReference type="SAM" id="MobiDB-lite"/>
    </source>
</evidence>
<feature type="compositionally biased region" description="Basic and acidic residues" evidence="1">
    <location>
        <begin position="24"/>
        <end position="49"/>
    </location>
</feature>
<sequence length="107" mass="12094">MDAKEKEDSKKRKALIQTISDSDSDTKTETEDEKEPKEEVPHACCEGEARGSKLLDQKIDYNEWGIRLESLAVRPLSFLRPFTWRLLGNNGGNGSEHEEDVHSTTSC</sequence>
<comment type="caution">
    <text evidence="2">The sequence shown here is derived from an EMBL/GenBank/DDBJ whole genome shotgun (WGS) entry which is preliminary data.</text>
</comment>
<feature type="region of interest" description="Disordered" evidence="1">
    <location>
        <begin position="1"/>
        <end position="49"/>
    </location>
</feature>
<name>A0ABD1Z6M3_9MARC</name>
<organism evidence="2 3">
    <name type="scientific">Riccia fluitans</name>
    <dbReference type="NCBI Taxonomy" id="41844"/>
    <lineage>
        <taxon>Eukaryota</taxon>
        <taxon>Viridiplantae</taxon>
        <taxon>Streptophyta</taxon>
        <taxon>Embryophyta</taxon>
        <taxon>Marchantiophyta</taxon>
        <taxon>Marchantiopsida</taxon>
        <taxon>Marchantiidae</taxon>
        <taxon>Marchantiales</taxon>
        <taxon>Ricciaceae</taxon>
        <taxon>Riccia</taxon>
    </lineage>
</organism>